<protein>
    <submittedName>
        <fullName evidence="3">Uncharacterized protein</fullName>
    </submittedName>
</protein>
<dbReference type="OrthoDB" id="4735550at2"/>
<dbReference type="KEGG" id="mrh:MycrhN_5479"/>
<keyword evidence="2" id="KW-1133">Transmembrane helix</keyword>
<evidence type="ECO:0000256" key="2">
    <source>
        <dbReference type="SAM" id="Phobius"/>
    </source>
</evidence>
<organism evidence="3 4">
    <name type="scientific">Mycolicibacterium rhodesiae (strain NBB3)</name>
    <name type="common">Mycobacterium rhodesiae</name>
    <dbReference type="NCBI Taxonomy" id="710685"/>
    <lineage>
        <taxon>Bacteria</taxon>
        <taxon>Bacillati</taxon>
        <taxon>Actinomycetota</taxon>
        <taxon>Actinomycetes</taxon>
        <taxon>Mycobacteriales</taxon>
        <taxon>Mycobacteriaceae</taxon>
        <taxon>Mycolicibacterium</taxon>
    </lineage>
</organism>
<dbReference type="AlphaFoldDB" id="G8RIP5"/>
<dbReference type="EMBL" id="CP003169">
    <property type="protein sequence ID" value="AEV75952.1"/>
    <property type="molecule type" value="Genomic_DNA"/>
</dbReference>
<keyword evidence="4" id="KW-1185">Reference proteome</keyword>
<accession>G8RIP5</accession>
<feature type="transmembrane region" description="Helical" evidence="2">
    <location>
        <begin position="27"/>
        <end position="48"/>
    </location>
</feature>
<evidence type="ECO:0000313" key="4">
    <source>
        <dbReference type="Proteomes" id="UP000005442"/>
    </source>
</evidence>
<dbReference type="PATRIC" id="fig|710685.3.peg.5503"/>
<dbReference type="STRING" id="710685.MycrhN_5479"/>
<dbReference type="eggNOG" id="ENOG50310E0">
    <property type="taxonomic scope" value="Bacteria"/>
</dbReference>
<reference evidence="3 4" key="1">
    <citation type="submission" date="2011-12" db="EMBL/GenBank/DDBJ databases">
        <title>Complete sequence of Mycobacterium rhodesiae NBB3.</title>
        <authorList>
            <consortium name="US DOE Joint Genome Institute"/>
            <person name="Lucas S."/>
            <person name="Han J."/>
            <person name="Lapidus A."/>
            <person name="Cheng J.-F."/>
            <person name="Goodwin L."/>
            <person name="Pitluck S."/>
            <person name="Peters L."/>
            <person name="Mikhailova N."/>
            <person name="Gu W."/>
            <person name="Detter J.C."/>
            <person name="Han C."/>
            <person name="Tapia R."/>
            <person name="Land M."/>
            <person name="Hauser L."/>
            <person name="Kyrpides N."/>
            <person name="Ivanova N."/>
            <person name="Pagani I."/>
            <person name="Mattes T."/>
            <person name="Holmes A."/>
            <person name="Rutledge P."/>
            <person name="Paulsen I."/>
            <person name="Coleman N."/>
            <person name="Woyke T."/>
        </authorList>
    </citation>
    <scope>NUCLEOTIDE SEQUENCE [LARGE SCALE GENOMIC DNA]</scope>
    <source>
        <strain evidence="3 4">NBB3</strain>
    </source>
</reference>
<keyword evidence="2" id="KW-0812">Transmembrane</keyword>
<sequence>MAVLTDHNGTVWSIKRRWWSFPDFLNLLGWVGDLIGVLFMILWPFWLLSKFCGVRWVITINRDGERVGKERVRGWKNSKLRMEAIAQEVAAGDYSEPDSEPQSGPESELPPGTIVY</sequence>
<evidence type="ECO:0000313" key="3">
    <source>
        <dbReference type="EMBL" id="AEV75952.1"/>
    </source>
</evidence>
<dbReference type="HOGENOM" id="CLU_168941_0_0_11"/>
<dbReference type="RefSeq" id="WP_014213691.1">
    <property type="nucleotide sequence ID" value="NC_016604.1"/>
</dbReference>
<gene>
    <name evidence="3" type="ordered locus">MycrhN_5479</name>
</gene>
<feature type="region of interest" description="Disordered" evidence="1">
    <location>
        <begin position="90"/>
        <end position="116"/>
    </location>
</feature>
<dbReference type="Proteomes" id="UP000005442">
    <property type="component" value="Chromosome"/>
</dbReference>
<keyword evidence="2" id="KW-0472">Membrane</keyword>
<name>G8RIP5_MYCRN</name>
<proteinExistence type="predicted"/>
<evidence type="ECO:0000256" key="1">
    <source>
        <dbReference type="SAM" id="MobiDB-lite"/>
    </source>
</evidence>